<keyword evidence="9" id="KW-0406">Ion transport</keyword>
<dbReference type="InterPro" id="IPR050599">
    <property type="entry name" value="VDCC_alpha-1_subunit"/>
</dbReference>
<evidence type="ECO:0000256" key="7">
    <source>
        <dbReference type="ARBA" id="ARBA00022882"/>
    </source>
</evidence>
<dbReference type="InterPro" id="IPR005821">
    <property type="entry name" value="Ion_trans_dom"/>
</dbReference>
<dbReference type="InterPro" id="IPR027359">
    <property type="entry name" value="Volt_channel_dom_sf"/>
</dbReference>
<evidence type="ECO:0000256" key="11">
    <source>
        <dbReference type="ARBA" id="ARBA00023303"/>
    </source>
</evidence>
<evidence type="ECO:0000256" key="9">
    <source>
        <dbReference type="ARBA" id="ARBA00023065"/>
    </source>
</evidence>
<evidence type="ECO:0000259" key="13">
    <source>
        <dbReference type="Pfam" id="PF00520"/>
    </source>
</evidence>
<evidence type="ECO:0000256" key="3">
    <source>
        <dbReference type="ARBA" id="ARBA00022568"/>
    </source>
</evidence>
<keyword evidence="5 12" id="KW-0812">Transmembrane</keyword>
<evidence type="ECO:0000256" key="12">
    <source>
        <dbReference type="SAM" id="Phobius"/>
    </source>
</evidence>
<dbReference type="Gene3D" id="1.20.120.350">
    <property type="entry name" value="Voltage-gated potassium channels. Chain C"/>
    <property type="match status" value="1"/>
</dbReference>
<dbReference type="Pfam" id="PF00520">
    <property type="entry name" value="Ion_trans"/>
    <property type="match status" value="1"/>
</dbReference>
<keyword evidence="6" id="KW-0106">Calcium</keyword>
<keyword evidence="8 12" id="KW-1133">Transmembrane helix</keyword>
<reference evidence="14" key="1">
    <citation type="submission" date="2016-05" db="EMBL/GenBank/DDBJ databases">
        <authorList>
            <person name="Lavstsen T."/>
            <person name="Jespersen J.S."/>
        </authorList>
    </citation>
    <scope>NUCLEOTIDE SEQUENCE</scope>
    <source>
        <tissue evidence="14">Brain</tissue>
    </source>
</reference>
<comment type="subcellular location">
    <subcellularLocation>
        <location evidence="1">Membrane</location>
        <topology evidence="1">Multi-pass membrane protein</topology>
    </subcellularLocation>
</comment>
<protein>
    <submittedName>
        <fullName evidence="14">Calcium channel, voltage-dependent, T type, alpha 1H subunit</fullName>
    </submittedName>
</protein>
<dbReference type="GO" id="GO:0005891">
    <property type="term" value="C:voltage-gated calcium channel complex"/>
    <property type="evidence" value="ECO:0007669"/>
    <property type="project" value="TreeGrafter"/>
</dbReference>
<keyword evidence="2" id="KW-0813">Transport</keyword>
<dbReference type="EMBL" id="HAEE01016031">
    <property type="protein sequence ID" value="SBR36081.1"/>
    <property type="molecule type" value="Transcribed_RNA"/>
</dbReference>
<sequence length="391" mass="44398">MYSPIGEEPQHLKVINLGCICFFIFDMVLKMASLGICGERGHLHSIWNRVELLVLIIEIVDCFLFWSQMHLRISYPLKVVRLMIRVRELRRWIKNVMMIIPIIGQYILTYLFMVYTFGTMGVHPWAGDLHHRCYTSGLDLALKLNMSEYYQSSPDEFSEFLCSPNLDGTRQCKDIPSLRQNGQTCMLAPPSANWSSALLANSSALTNSTACINWNVLYNTCLPLGPNPGFGGISFDNVGYGMLTMYQVTTLQGWTTIMSYVMDVSSGVSLVIVAIHFVKADDDDELERERGFFVDGLDLLYRMKLYLWEHRCVRLSTESDCWWSSQSRSPLFDAQSPTMEKIERFLNSDLLEWIQTLTILANLIARGGLGPKFGPGIFSSDRPTTLAADIT</sequence>
<evidence type="ECO:0000256" key="4">
    <source>
        <dbReference type="ARBA" id="ARBA00022673"/>
    </source>
</evidence>
<dbReference type="Gene3D" id="1.10.287.70">
    <property type="match status" value="1"/>
</dbReference>
<keyword evidence="3" id="KW-0109">Calcium transport</keyword>
<evidence type="ECO:0000256" key="1">
    <source>
        <dbReference type="ARBA" id="ARBA00004141"/>
    </source>
</evidence>
<keyword evidence="10 12" id="KW-0472">Membrane</keyword>
<evidence type="ECO:0000256" key="5">
    <source>
        <dbReference type="ARBA" id="ARBA00022692"/>
    </source>
</evidence>
<feature type="transmembrane region" description="Helical" evidence="12">
    <location>
        <begin position="12"/>
        <end position="32"/>
    </location>
</feature>
<name>A0A1A8KV82_NOTKU</name>
<evidence type="ECO:0000256" key="2">
    <source>
        <dbReference type="ARBA" id="ARBA00022448"/>
    </source>
</evidence>
<accession>A0A1A8KV82</accession>
<keyword evidence="7" id="KW-0851">Voltage-gated channel</keyword>
<dbReference type="AlphaFoldDB" id="A0A1A8KV82"/>
<feature type="transmembrane region" description="Helical" evidence="12">
    <location>
        <begin position="52"/>
        <end position="71"/>
    </location>
</feature>
<dbReference type="GO" id="GO:0008331">
    <property type="term" value="F:high voltage-gated calcium channel activity"/>
    <property type="evidence" value="ECO:0007669"/>
    <property type="project" value="TreeGrafter"/>
</dbReference>
<dbReference type="PANTHER" id="PTHR45628:SF22">
    <property type="entry name" value="VOLTAGE-DEPENDENT T-TYPE CALCIUM CHANNEL SUBUNIT ALPHA"/>
    <property type="match status" value="1"/>
</dbReference>
<evidence type="ECO:0000313" key="14">
    <source>
        <dbReference type="EMBL" id="SBR36081.1"/>
    </source>
</evidence>
<keyword evidence="4" id="KW-0107">Calcium channel</keyword>
<feature type="domain" description="Ion transport" evidence="13">
    <location>
        <begin position="10"/>
        <end position="274"/>
    </location>
</feature>
<evidence type="ECO:0000256" key="8">
    <source>
        <dbReference type="ARBA" id="ARBA00022989"/>
    </source>
</evidence>
<dbReference type="GO" id="GO:0098703">
    <property type="term" value="P:calcium ion import across plasma membrane"/>
    <property type="evidence" value="ECO:0007669"/>
    <property type="project" value="TreeGrafter"/>
</dbReference>
<gene>
    <name evidence="14" type="primary">BX649356.1</name>
</gene>
<evidence type="ECO:0000256" key="6">
    <source>
        <dbReference type="ARBA" id="ARBA00022837"/>
    </source>
</evidence>
<keyword evidence="11" id="KW-0407">Ion channel</keyword>
<evidence type="ECO:0000256" key="10">
    <source>
        <dbReference type="ARBA" id="ARBA00023136"/>
    </source>
</evidence>
<dbReference type="SUPFAM" id="SSF81324">
    <property type="entry name" value="Voltage-gated potassium channels"/>
    <property type="match status" value="1"/>
</dbReference>
<dbReference type="PANTHER" id="PTHR45628">
    <property type="entry name" value="VOLTAGE-DEPENDENT CALCIUM CHANNEL TYPE A SUBUNIT ALPHA-1"/>
    <property type="match status" value="1"/>
</dbReference>
<organism evidence="14">
    <name type="scientific">Nothobranchius kuhntae</name>
    <name type="common">Beira killifish</name>
    <dbReference type="NCBI Taxonomy" id="321403"/>
    <lineage>
        <taxon>Eukaryota</taxon>
        <taxon>Metazoa</taxon>
        <taxon>Chordata</taxon>
        <taxon>Craniata</taxon>
        <taxon>Vertebrata</taxon>
        <taxon>Euteleostomi</taxon>
        <taxon>Actinopterygii</taxon>
        <taxon>Neopterygii</taxon>
        <taxon>Teleostei</taxon>
        <taxon>Neoteleostei</taxon>
        <taxon>Acanthomorphata</taxon>
        <taxon>Ovalentaria</taxon>
        <taxon>Atherinomorphae</taxon>
        <taxon>Cyprinodontiformes</taxon>
        <taxon>Nothobranchiidae</taxon>
        <taxon>Nothobranchius</taxon>
    </lineage>
</organism>
<reference evidence="14" key="2">
    <citation type="submission" date="2016-06" db="EMBL/GenBank/DDBJ databases">
        <title>The genome of a short-lived fish provides insights into sex chromosome evolution and the genetic control of aging.</title>
        <authorList>
            <person name="Reichwald K."/>
            <person name="Felder M."/>
            <person name="Petzold A."/>
            <person name="Koch P."/>
            <person name="Groth M."/>
            <person name="Platzer M."/>
        </authorList>
    </citation>
    <scope>NUCLEOTIDE SEQUENCE</scope>
    <source>
        <tissue evidence="14">Brain</tissue>
    </source>
</reference>
<feature type="transmembrane region" description="Helical" evidence="12">
    <location>
        <begin position="92"/>
        <end position="113"/>
    </location>
</feature>
<proteinExistence type="predicted"/>